<accession>A0A814CX23</accession>
<dbReference type="InterPro" id="IPR020901">
    <property type="entry name" value="Prtase_inh_Kunz-CS"/>
</dbReference>
<evidence type="ECO:0000259" key="3">
    <source>
        <dbReference type="PROSITE" id="PS50279"/>
    </source>
</evidence>
<dbReference type="SUPFAM" id="SSF57362">
    <property type="entry name" value="BPTI-like"/>
    <property type="match status" value="1"/>
</dbReference>
<evidence type="ECO:0000256" key="1">
    <source>
        <dbReference type="ARBA" id="ARBA00023157"/>
    </source>
</evidence>
<evidence type="ECO:0000313" key="5">
    <source>
        <dbReference type="EMBL" id="CAF1096968.1"/>
    </source>
</evidence>
<sequence>MSSRIILLVFILSLVCVIIASNKNKIDPSLPSTTATKNELVRKKVPVDKTKKKSTKIKPTLCKLPRDVGPCRAAIDRFYYDSIANECKAFTYGGCQGNQNNFRSLSKCQKACKV</sequence>
<dbReference type="EMBL" id="CAJNOR010000557">
    <property type="protein sequence ID" value="CAF0947111.1"/>
    <property type="molecule type" value="Genomic_DNA"/>
</dbReference>
<dbReference type="EMBL" id="CAJNOJ010000096">
    <property type="protein sequence ID" value="CAF1096968.1"/>
    <property type="molecule type" value="Genomic_DNA"/>
</dbReference>
<dbReference type="InterPro" id="IPR050098">
    <property type="entry name" value="TFPI/VKTCI-like"/>
</dbReference>
<dbReference type="InterPro" id="IPR002223">
    <property type="entry name" value="Kunitz_BPTI"/>
</dbReference>
<keyword evidence="6" id="KW-1185">Reference proteome</keyword>
<organism evidence="4 6">
    <name type="scientific">Adineta ricciae</name>
    <name type="common">Rotifer</name>
    <dbReference type="NCBI Taxonomy" id="249248"/>
    <lineage>
        <taxon>Eukaryota</taxon>
        <taxon>Metazoa</taxon>
        <taxon>Spiralia</taxon>
        <taxon>Gnathifera</taxon>
        <taxon>Rotifera</taxon>
        <taxon>Eurotatoria</taxon>
        <taxon>Bdelloidea</taxon>
        <taxon>Adinetida</taxon>
        <taxon>Adinetidae</taxon>
        <taxon>Adineta</taxon>
    </lineage>
</organism>
<feature type="chain" id="PRO_5035683955" description="BPTI/Kunitz inhibitor domain-containing protein" evidence="2">
    <location>
        <begin position="21"/>
        <end position="114"/>
    </location>
</feature>
<evidence type="ECO:0000313" key="6">
    <source>
        <dbReference type="Proteomes" id="UP000663828"/>
    </source>
</evidence>
<gene>
    <name evidence="5" type="ORF">EDS130_LOCUS19787</name>
    <name evidence="4" type="ORF">XAT740_LOCUS10452</name>
</gene>
<reference evidence="4" key="1">
    <citation type="submission" date="2021-02" db="EMBL/GenBank/DDBJ databases">
        <authorList>
            <person name="Nowell W R."/>
        </authorList>
    </citation>
    <scope>NUCLEOTIDE SEQUENCE</scope>
</reference>
<dbReference type="SMART" id="SM00131">
    <property type="entry name" value="KU"/>
    <property type="match status" value="1"/>
</dbReference>
<dbReference type="CDD" id="cd00109">
    <property type="entry name" value="Kunitz-type"/>
    <property type="match status" value="1"/>
</dbReference>
<keyword evidence="1" id="KW-1015">Disulfide bond</keyword>
<evidence type="ECO:0000313" key="4">
    <source>
        <dbReference type="EMBL" id="CAF0947111.1"/>
    </source>
</evidence>
<dbReference type="Proteomes" id="UP000663852">
    <property type="component" value="Unassembled WGS sequence"/>
</dbReference>
<dbReference type="InterPro" id="IPR036880">
    <property type="entry name" value="Kunitz_BPTI_sf"/>
</dbReference>
<keyword evidence="2" id="KW-0732">Signal</keyword>
<dbReference type="Gene3D" id="4.10.410.10">
    <property type="entry name" value="Pancreatic trypsin inhibitor Kunitz domain"/>
    <property type="match status" value="1"/>
</dbReference>
<dbReference type="PANTHER" id="PTHR10083:SF374">
    <property type="entry name" value="BPTI_KUNITZ INHIBITOR DOMAIN-CONTAINING PROTEIN"/>
    <property type="match status" value="1"/>
</dbReference>
<dbReference type="PROSITE" id="PS50279">
    <property type="entry name" value="BPTI_KUNITZ_2"/>
    <property type="match status" value="1"/>
</dbReference>
<dbReference type="FunFam" id="4.10.410.10:FF:000004">
    <property type="entry name" value="Tissue factor pathway inhibitor"/>
    <property type="match status" value="1"/>
</dbReference>
<dbReference type="PRINTS" id="PR00759">
    <property type="entry name" value="BASICPTASE"/>
</dbReference>
<dbReference type="PANTHER" id="PTHR10083">
    <property type="entry name" value="KUNITZ-TYPE PROTEASE INHIBITOR-RELATED"/>
    <property type="match status" value="1"/>
</dbReference>
<feature type="signal peptide" evidence="2">
    <location>
        <begin position="1"/>
        <end position="20"/>
    </location>
</feature>
<dbReference type="AlphaFoldDB" id="A0A814CX23"/>
<comment type="caution">
    <text evidence="4">The sequence shown here is derived from an EMBL/GenBank/DDBJ whole genome shotgun (WGS) entry which is preliminary data.</text>
</comment>
<evidence type="ECO:0000256" key="2">
    <source>
        <dbReference type="SAM" id="SignalP"/>
    </source>
</evidence>
<name>A0A814CX23_ADIRI</name>
<dbReference type="OrthoDB" id="4473401at2759"/>
<dbReference type="Proteomes" id="UP000663828">
    <property type="component" value="Unassembled WGS sequence"/>
</dbReference>
<dbReference type="GO" id="GO:0005615">
    <property type="term" value="C:extracellular space"/>
    <property type="evidence" value="ECO:0007669"/>
    <property type="project" value="TreeGrafter"/>
</dbReference>
<protein>
    <recommendedName>
        <fullName evidence="3">BPTI/Kunitz inhibitor domain-containing protein</fullName>
    </recommendedName>
</protein>
<feature type="domain" description="BPTI/Kunitz inhibitor" evidence="3">
    <location>
        <begin position="62"/>
        <end position="112"/>
    </location>
</feature>
<dbReference type="PROSITE" id="PS00280">
    <property type="entry name" value="BPTI_KUNITZ_1"/>
    <property type="match status" value="1"/>
</dbReference>
<dbReference type="GO" id="GO:0004867">
    <property type="term" value="F:serine-type endopeptidase inhibitor activity"/>
    <property type="evidence" value="ECO:0007669"/>
    <property type="project" value="InterPro"/>
</dbReference>
<proteinExistence type="predicted"/>
<dbReference type="Pfam" id="PF00014">
    <property type="entry name" value="Kunitz_BPTI"/>
    <property type="match status" value="1"/>
</dbReference>